<keyword evidence="4" id="KW-0274">FAD</keyword>
<accession>A0A6C0IR28</accession>
<evidence type="ECO:0000256" key="6">
    <source>
        <dbReference type="ARBA" id="ARBA00023157"/>
    </source>
</evidence>
<dbReference type="AlphaFoldDB" id="A0A6C0IR28"/>
<dbReference type="InterPro" id="IPR017905">
    <property type="entry name" value="ERV/ALR_sulphydryl_oxidase"/>
</dbReference>
<dbReference type="SUPFAM" id="SSF69000">
    <property type="entry name" value="FAD-dependent thiol oxidase"/>
    <property type="match status" value="1"/>
</dbReference>
<organism evidence="8">
    <name type="scientific">viral metagenome</name>
    <dbReference type="NCBI Taxonomy" id="1070528"/>
    <lineage>
        <taxon>unclassified sequences</taxon>
        <taxon>metagenomes</taxon>
        <taxon>organismal metagenomes</taxon>
    </lineage>
</organism>
<dbReference type="GO" id="GO:0050660">
    <property type="term" value="F:flavin adenine dinucleotide binding"/>
    <property type="evidence" value="ECO:0007669"/>
    <property type="project" value="TreeGrafter"/>
</dbReference>
<dbReference type="EC" id="1.8.3.2" evidence="2"/>
<evidence type="ECO:0000256" key="1">
    <source>
        <dbReference type="ARBA" id="ARBA00001974"/>
    </source>
</evidence>
<dbReference type="InterPro" id="IPR039799">
    <property type="entry name" value="ALR/ERV"/>
</dbReference>
<dbReference type="Gene3D" id="1.20.120.310">
    <property type="entry name" value="ERV/ALR sulfhydryl oxidase domain"/>
    <property type="match status" value="1"/>
</dbReference>
<dbReference type="EMBL" id="MN740219">
    <property type="protein sequence ID" value="QHT94337.1"/>
    <property type="molecule type" value="Genomic_DNA"/>
</dbReference>
<proteinExistence type="predicted"/>
<dbReference type="InterPro" id="IPR036774">
    <property type="entry name" value="ERV/ALR_sulphydryl_oxid_sf"/>
</dbReference>
<evidence type="ECO:0000256" key="5">
    <source>
        <dbReference type="ARBA" id="ARBA00023002"/>
    </source>
</evidence>
<dbReference type="Pfam" id="PF04777">
    <property type="entry name" value="Evr1_Alr"/>
    <property type="match status" value="1"/>
</dbReference>
<comment type="cofactor">
    <cofactor evidence="1">
        <name>FAD</name>
        <dbReference type="ChEBI" id="CHEBI:57692"/>
    </cofactor>
</comment>
<evidence type="ECO:0000313" key="8">
    <source>
        <dbReference type="EMBL" id="QHT94337.1"/>
    </source>
</evidence>
<evidence type="ECO:0000256" key="3">
    <source>
        <dbReference type="ARBA" id="ARBA00022630"/>
    </source>
</evidence>
<dbReference type="PANTHER" id="PTHR12645">
    <property type="entry name" value="ALR/ERV"/>
    <property type="match status" value="1"/>
</dbReference>
<dbReference type="PROSITE" id="PS51324">
    <property type="entry name" value="ERV_ALR"/>
    <property type="match status" value="1"/>
</dbReference>
<keyword evidence="6" id="KW-1015">Disulfide bond</keyword>
<evidence type="ECO:0000259" key="7">
    <source>
        <dbReference type="PROSITE" id="PS51324"/>
    </source>
</evidence>
<dbReference type="PANTHER" id="PTHR12645:SF0">
    <property type="entry name" value="FAD-LINKED SULFHYDRYL OXIDASE ALR"/>
    <property type="match status" value="1"/>
</dbReference>
<reference evidence="8" key="1">
    <citation type="journal article" date="2020" name="Nature">
        <title>Giant virus diversity and host interactions through global metagenomics.</title>
        <authorList>
            <person name="Schulz F."/>
            <person name="Roux S."/>
            <person name="Paez-Espino D."/>
            <person name="Jungbluth S."/>
            <person name="Walsh D.A."/>
            <person name="Denef V.J."/>
            <person name="McMahon K.D."/>
            <person name="Konstantinidis K.T."/>
            <person name="Eloe-Fadrosh E.A."/>
            <person name="Kyrpides N.C."/>
            <person name="Woyke T."/>
        </authorList>
    </citation>
    <scope>NUCLEOTIDE SEQUENCE</scope>
    <source>
        <strain evidence="8">GVMAG-M-3300024258-28</strain>
    </source>
</reference>
<dbReference type="GO" id="GO:0005739">
    <property type="term" value="C:mitochondrion"/>
    <property type="evidence" value="ECO:0007669"/>
    <property type="project" value="TreeGrafter"/>
</dbReference>
<keyword evidence="5" id="KW-0560">Oxidoreductase</keyword>
<dbReference type="GO" id="GO:0016971">
    <property type="term" value="F:flavin-dependent sulfhydryl oxidase activity"/>
    <property type="evidence" value="ECO:0007669"/>
    <property type="project" value="InterPro"/>
</dbReference>
<evidence type="ECO:0000256" key="4">
    <source>
        <dbReference type="ARBA" id="ARBA00022827"/>
    </source>
</evidence>
<keyword evidence="3" id="KW-0285">Flavoprotein</keyword>
<name>A0A6C0IR28_9ZZZZ</name>
<protein>
    <recommendedName>
        <fullName evidence="2">thiol oxidase</fullName>
        <ecNumber evidence="2">1.8.3.2</ecNumber>
    </recommendedName>
</protein>
<sequence>MVAKNKTRKQNCIYNSDDFNDKNGMLTAIWGPGMWHFLHTMSFNYPTHPSKKQKNEYRDFMLSLKHILPCGKCRDNLAKNYKTMPLTMKYMQNRERFSRYVYTLHEMVNKQLDKTSGLTYDVVRERYEHFRARCVFPDKNKTRKKMNKSDKGCVVPLYGEKAKCVLHIVPHDKKCKTLQIDEKCIKKKIEL</sequence>
<evidence type="ECO:0000256" key="2">
    <source>
        <dbReference type="ARBA" id="ARBA00012512"/>
    </source>
</evidence>
<feature type="domain" description="ERV/ALR sulfhydryl oxidase" evidence="7">
    <location>
        <begin position="23"/>
        <end position="127"/>
    </location>
</feature>